<reference evidence="1 2" key="1">
    <citation type="submission" date="2019-10" db="EMBL/GenBank/DDBJ databases">
        <title>Evaluation of single-gene subtyping targets for Pseudomonas.</title>
        <authorList>
            <person name="Reichler S.J."/>
            <person name="Orsi R.H."/>
            <person name="Wiedmann M."/>
            <person name="Martin N.H."/>
            <person name="Murphy S.I."/>
        </authorList>
    </citation>
    <scope>NUCLEOTIDE SEQUENCE [LARGE SCALE GENOMIC DNA]</scope>
    <source>
        <strain evidence="1 2">FSL R10-1637</strain>
    </source>
</reference>
<dbReference type="Proteomes" id="UP000478064">
    <property type="component" value="Unassembled WGS sequence"/>
</dbReference>
<evidence type="ECO:0000313" key="2">
    <source>
        <dbReference type="Proteomes" id="UP000478064"/>
    </source>
</evidence>
<proteinExistence type="predicted"/>
<gene>
    <name evidence="1" type="ORF">GHO27_18830</name>
</gene>
<evidence type="ECO:0000313" key="1">
    <source>
        <dbReference type="EMBL" id="MQU07737.1"/>
    </source>
</evidence>
<sequence length="79" mass="9017">MTSLIGGKALDLLAMASPERRILTRIEDTKKAHQGYFANKGFMKAYITKENDERIGYYIKLETTNHGCFDCRTIYFGSC</sequence>
<protein>
    <submittedName>
        <fullName evidence="1">Uncharacterized protein</fullName>
    </submittedName>
</protein>
<name>A0A6L5HXY6_9PSED</name>
<organism evidence="1 2">
    <name type="scientific">Pseudomonas helleri</name>
    <dbReference type="NCBI Taxonomy" id="1608996"/>
    <lineage>
        <taxon>Bacteria</taxon>
        <taxon>Pseudomonadati</taxon>
        <taxon>Pseudomonadota</taxon>
        <taxon>Gammaproteobacteria</taxon>
        <taxon>Pseudomonadales</taxon>
        <taxon>Pseudomonadaceae</taxon>
        <taxon>Pseudomonas</taxon>
    </lineage>
</organism>
<dbReference type="AlphaFoldDB" id="A0A6L5HXY6"/>
<dbReference type="RefSeq" id="WP_153374528.1">
    <property type="nucleotide sequence ID" value="NZ_WIVU01000044.1"/>
</dbReference>
<comment type="caution">
    <text evidence="1">The sequence shown here is derived from an EMBL/GenBank/DDBJ whole genome shotgun (WGS) entry which is preliminary data.</text>
</comment>
<dbReference type="EMBL" id="WIVU01000044">
    <property type="protein sequence ID" value="MQU07737.1"/>
    <property type="molecule type" value="Genomic_DNA"/>
</dbReference>
<accession>A0A6L5HXY6</accession>